<dbReference type="PROSITE" id="PS51123">
    <property type="entry name" value="OMPA_2"/>
    <property type="match status" value="1"/>
</dbReference>
<evidence type="ECO:0000259" key="10">
    <source>
        <dbReference type="PROSITE" id="PS51123"/>
    </source>
</evidence>
<dbReference type="EMBL" id="OBEL01000002">
    <property type="protein sequence ID" value="SNZ18968.1"/>
    <property type="molecule type" value="Genomic_DNA"/>
</dbReference>
<feature type="region of interest" description="Disordered" evidence="8">
    <location>
        <begin position="88"/>
        <end position="116"/>
    </location>
</feature>
<evidence type="ECO:0000256" key="9">
    <source>
        <dbReference type="SAM" id="Phobius"/>
    </source>
</evidence>
<comment type="subcellular location">
    <subcellularLocation>
        <location evidence="1">Cell membrane</location>
        <topology evidence="1">Single-pass membrane protein</topology>
    </subcellularLocation>
</comment>
<comment type="similarity">
    <text evidence="2">Belongs to the MotB family.</text>
</comment>
<dbReference type="InterPro" id="IPR006665">
    <property type="entry name" value="OmpA-like"/>
</dbReference>
<evidence type="ECO:0000256" key="6">
    <source>
        <dbReference type="ARBA" id="ARBA00023136"/>
    </source>
</evidence>
<dbReference type="Gene3D" id="3.30.1330.60">
    <property type="entry name" value="OmpA-like domain"/>
    <property type="match status" value="1"/>
</dbReference>
<evidence type="ECO:0000256" key="1">
    <source>
        <dbReference type="ARBA" id="ARBA00004162"/>
    </source>
</evidence>
<dbReference type="AlphaFoldDB" id="A0A285PBZ8"/>
<evidence type="ECO:0000256" key="8">
    <source>
        <dbReference type="SAM" id="MobiDB-lite"/>
    </source>
</evidence>
<protein>
    <submittedName>
        <fullName evidence="11">Chemotaxis protein MotB</fullName>
    </submittedName>
</protein>
<reference evidence="11 12" key="1">
    <citation type="submission" date="2017-09" db="EMBL/GenBank/DDBJ databases">
        <authorList>
            <person name="Ehlers B."/>
            <person name="Leendertz F.H."/>
        </authorList>
    </citation>
    <scope>NUCLEOTIDE SEQUENCE [LARGE SCALE GENOMIC DNA]</scope>
    <source>
        <strain evidence="11 12">DSM 18289</strain>
    </source>
</reference>
<evidence type="ECO:0000256" key="4">
    <source>
        <dbReference type="ARBA" id="ARBA00022692"/>
    </source>
</evidence>
<proteinExistence type="inferred from homology"/>
<evidence type="ECO:0000313" key="12">
    <source>
        <dbReference type="Proteomes" id="UP000219439"/>
    </source>
</evidence>
<dbReference type="RefSeq" id="WP_097153358.1">
    <property type="nucleotide sequence ID" value="NZ_OBEL01000002.1"/>
</dbReference>
<keyword evidence="12" id="KW-1185">Reference proteome</keyword>
<keyword evidence="4 9" id="KW-0812">Transmembrane</keyword>
<dbReference type="InterPro" id="IPR025713">
    <property type="entry name" value="MotB-like_N_dom"/>
</dbReference>
<dbReference type="OrthoDB" id="7170686at2"/>
<evidence type="ECO:0000256" key="7">
    <source>
        <dbReference type="PROSITE-ProRule" id="PRU00473"/>
    </source>
</evidence>
<sequence>MAKKKPQGGGGAPDWLVTFADLMSLLVCFFVLIISFSIQDNEKLQVVAGSMKDAFGVKPVMRKAGMIEIEGMPVREYVKQVAAVSQENDSDFAQERHDQRSRQGPEANTHDIEKTEIERPRMFATAAASLRQAWQELPEISEISKHIIIEEDEDGLNIQMVDQDGRSMFAEGSKYPYDFTRRLITSMAPVLARMPNRIQITGHTTASNGSINPGYTGWELSADRANVIRSILTEHGIPIDQIFSVVGKADSEPLFPNDPYLAANRRISILLMAENPPLPPTHKP</sequence>
<evidence type="ECO:0000256" key="5">
    <source>
        <dbReference type="ARBA" id="ARBA00022989"/>
    </source>
</evidence>
<accession>A0A285PBZ8</accession>
<dbReference type="PANTHER" id="PTHR30329">
    <property type="entry name" value="STATOR ELEMENT OF FLAGELLAR MOTOR COMPLEX"/>
    <property type="match status" value="1"/>
</dbReference>
<name>A0A285PBZ8_9HYPH</name>
<dbReference type="SUPFAM" id="SSF103088">
    <property type="entry name" value="OmpA-like"/>
    <property type="match status" value="1"/>
</dbReference>
<evidence type="ECO:0000256" key="2">
    <source>
        <dbReference type="ARBA" id="ARBA00008914"/>
    </source>
</evidence>
<feature type="transmembrane region" description="Helical" evidence="9">
    <location>
        <begin position="15"/>
        <end position="36"/>
    </location>
</feature>
<gene>
    <name evidence="11" type="ORF">SAMN06265368_2045</name>
</gene>
<organism evidence="11 12">
    <name type="scientific">Cohaesibacter gelatinilyticus</name>
    <dbReference type="NCBI Taxonomy" id="372072"/>
    <lineage>
        <taxon>Bacteria</taxon>
        <taxon>Pseudomonadati</taxon>
        <taxon>Pseudomonadota</taxon>
        <taxon>Alphaproteobacteria</taxon>
        <taxon>Hyphomicrobiales</taxon>
        <taxon>Cohaesibacteraceae</taxon>
    </lineage>
</organism>
<feature type="domain" description="OmpA-like" evidence="10">
    <location>
        <begin position="156"/>
        <end position="275"/>
    </location>
</feature>
<dbReference type="InterPro" id="IPR050330">
    <property type="entry name" value="Bact_OuterMem_StrucFunc"/>
</dbReference>
<dbReference type="CDD" id="cd07185">
    <property type="entry name" value="OmpA_C-like"/>
    <property type="match status" value="1"/>
</dbReference>
<keyword evidence="6 7" id="KW-0472">Membrane</keyword>
<feature type="compositionally biased region" description="Basic and acidic residues" evidence="8">
    <location>
        <begin position="93"/>
        <end position="116"/>
    </location>
</feature>
<keyword evidence="3" id="KW-1003">Cell membrane</keyword>
<dbReference type="Proteomes" id="UP000219439">
    <property type="component" value="Unassembled WGS sequence"/>
</dbReference>
<dbReference type="GO" id="GO:0005886">
    <property type="term" value="C:plasma membrane"/>
    <property type="evidence" value="ECO:0007669"/>
    <property type="project" value="UniProtKB-SubCell"/>
</dbReference>
<dbReference type="Pfam" id="PF00691">
    <property type="entry name" value="OmpA"/>
    <property type="match status" value="1"/>
</dbReference>
<evidence type="ECO:0000313" key="11">
    <source>
        <dbReference type="EMBL" id="SNZ18968.1"/>
    </source>
</evidence>
<dbReference type="Pfam" id="PF13677">
    <property type="entry name" value="MotB_plug"/>
    <property type="match status" value="1"/>
</dbReference>
<keyword evidence="5 9" id="KW-1133">Transmembrane helix</keyword>
<evidence type="ECO:0000256" key="3">
    <source>
        <dbReference type="ARBA" id="ARBA00022475"/>
    </source>
</evidence>
<dbReference type="InterPro" id="IPR036737">
    <property type="entry name" value="OmpA-like_sf"/>
</dbReference>
<dbReference type="PANTHER" id="PTHR30329:SF21">
    <property type="entry name" value="LIPOPROTEIN YIAD-RELATED"/>
    <property type="match status" value="1"/>
</dbReference>